<dbReference type="GO" id="GO:0017171">
    <property type="term" value="F:serine hydrolase activity"/>
    <property type="evidence" value="ECO:0007669"/>
    <property type="project" value="TreeGrafter"/>
</dbReference>
<dbReference type="OrthoDB" id="77878at2759"/>
<sequence>MLKVTYCFFRSSRMNLNILQNCSYHSHKFAKNLELISNDLLPSFKGFKPLEIVEKNKPLILLYSWLLAKNKHISKYSKFYLDRGIDVLVVRTNPWDLLRPTKGSQVTANTLSELSLLLMWLLKFNYENATKHYEKASEMFKANLCRAPGLFIFSKSDPVSNMSVNMPVVQAWEEMGIEVFTKCFEKSSHVAHFRLHKSEYEEELILLPTMGRTLQTASQSTQGGILIKGMMSLDI</sequence>
<accession>A0A5N5TFG8</accession>
<protein>
    <recommendedName>
        <fullName evidence="3">Transmembrane protein 53</fullName>
    </recommendedName>
</protein>
<organism evidence="1 2">
    <name type="scientific">Armadillidium nasatum</name>
    <dbReference type="NCBI Taxonomy" id="96803"/>
    <lineage>
        <taxon>Eukaryota</taxon>
        <taxon>Metazoa</taxon>
        <taxon>Ecdysozoa</taxon>
        <taxon>Arthropoda</taxon>
        <taxon>Crustacea</taxon>
        <taxon>Multicrustacea</taxon>
        <taxon>Malacostraca</taxon>
        <taxon>Eumalacostraca</taxon>
        <taxon>Peracarida</taxon>
        <taxon>Isopoda</taxon>
        <taxon>Oniscidea</taxon>
        <taxon>Crinocheta</taxon>
        <taxon>Armadillidiidae</taxon>
        <taxon>Armadillidium</taxon>
    </lineage>
</organism>
<name>A0A5N5TFG8_9CRUS</name>
<dbReference type="Pfam" id="PF05705">
    <property type="entry name" value="DUF829"/>
    <property type="match status" value="2"/>
</dbReference>
<comment type="caution">
    <text evidence="1">The sequence shown here is derived from an EMBL/GenBank/DDBJ whole genome shotgun (WGS) entry which is preliminary data.</text>
</comment>
<dbReference type="PANTHER" id="PTHR20908:SF1">
    <property type="entry name" value="LD15586P"/>
    <property type="match status" value="1"/>
</dbReference>
<dbReference type="PANTHER" id="PTHR20908">
    <property type="entry name" value="LD15586P"/>
    <property type="match status" value="1"/>
</dbReference>
<dbReference type="InterPro" id="IPR008547">
    <property type="entry name" value="DUF829_TMEM53"/>
</dbReference>
<keyword evidence="2" id="KW-1185">Reference proteome</keyword>
<evidence type="ECO:0000313" key="2">
    <source>
        <dbReference type="Proteomes" id="UP000326759"/>
    </source>
</evidence>
<evidence type="ECO:0000313" key="1">
    <source>
        <dbReference type="EMBL" id="KAB7503885.1"/>
    </source>
</evidence>
<evidence type="ECO:0008006" key="3">
    <source>
        <dbReference type="Google" id="ProtNLM"/>
    </source>
</evidence>
<proteinExistence type="predicted"/>
<dbReference type="AlphaFoldDB" id="A0A5N5TFG8"/>
<gene>
    <name evidence="1" type="ORF">Anas_05915</name>
</gene>
<dbReference type="EMBL" id="SEYY01004257">
    <property type="protein sequence ID" value="KAB7503885.1"/>
    <property type="molecule type" value="Genomic_DNA"/>
</dbReference>
<reference evidence="1 2" key="1">
    <citation type="journal article" date="2019" name="PLoS Biol.">
        <title>Sex chromosomes control vertical transmission of feminizing Wolbachia symbionts in an isopod.</title>
        <authorList>
            <person name="Becking T."/>
            <person name="Chebbi M.A."/>
            <person name="Giraud I."/>
            <person name="Moumen B."/>
            <person name="Laverre T."/>
            <person name="Caubet Y."/>
            <person name="Peccoud J."/>
            <person name="Gilbert C."/>
            <person name="Cordaux R."/>
        </authorList>
    </citation>
    <scope>NUCLEOTIDE SEQUENCE [LARGE SCALE GENOMIC DNA]</scope>
    <source>
        <strain evidence="1">ANa2</strain>
        <tissue evidence="1">Whole body excluding digestive tract and cuticle</tissue>
    </source>
</reference>
<dbReference type="Proteomes" id="UP000326759">
    <property type="component" value="Unassembled WGS sequence"/>
</dbReference>